<reference evidence="1 2" key="1">
    <citation type="submission" date="2014-07" db="EMBL/GenBank/DDBJ databases">
        <authorList>
            <person name="McCorrison J."/>
            <person name="Sanka R."/>
            <person name="Torralba M."/>
            <person name="Gillis M."/>
            <person name="Haft D.H."/>
            <person name="Methe B."/>
            <person name="Sutton G."/>
            <person name="Nelson K.E."/>
        </authorList>
    </citation>
    <scope>NUCLEOTIDE SEQUENCE [LARGE SCALE GENOMIC DNA]</scope>
    <source>
        <strain evidence="1 2">S9-PR14</strain>
    </source>
</reference>
<proteinExistence type="predicted"/>
<organism evidence="1 2">
    <name type="scientific">Hoylesella timonensis S9-PR14</name>
    <dbReference type="NCBI Taxonomy" id="1401062"/>
    <lineage>
        <taxon>Bacteria</taxon>
        <taxon>Pseudomonadati</taxon>
        <taxon>Bacteroidota</taxon>
        <taxon>Bacteroidia</taxon>
        <taxon>Bacteroidales</taxon>
        <taxon>Prevotellaceae</taxon>
        <taxon>Hoylesella</taxon>
    </lineage>
</organism>
<dbReference type="AlphaFoldDB" id="A0A098YNB1"/>
<dbReference type="Proteomes" id="UP000029723">
    <property type="component" value="Unassembled WGS sequence"/>
</dbReference>
<dbReference type="RefSeq" id="WP_036928984.1">
    <property type="nucleotide sequence ID" value="NZ_JRPQ01000172.1"/>
</dbReference>
<name>A0A098YNB1_9BACT</name>
<protein>
    <submittedName>
        <fullName evidence="1">Uncharacterized protein</fullName>
    </submittedName>
</protein>
<gene>
    <name evidence="1" type="ORF">HMPREF9304_11455</name>
</gene>
<dbReference type="OrthoDB" id="6402335at2"/>
<evidence type="ECO:0000313" key="1">
    <source>
        <dbReference type="EMBL" id="KGI21235.1"/>
    </source>
</evidence>
<dbReference type="EMBL" id="JRPQ01000172">
    <property type="protein sequence ID" value="KGI21235.1"/>
    <property type="molecule type" value="Genomic_DNA"/>
</dbReference>
<comment type="caution">
    <text evidence="1">The sequence shown here is derived from an EMBL/GenBank/DDBJ whole genome shotgun (WGS) entry which is preliminary data.</text>
</comment>
<sequence length="431" mass="50333">MRPLKTILGSYMPAFFRMDLSFSFPGGERAYEKINEKEVSVFIHEYIHFIQDITTYIGYNNLYVYSEYLHGAVNEIYKKSPGNIHLPITFNNNYGNINLNRFVNKETCGDIEEENEFFLTKITFEEKEVPYRNQFVSHIKKVKLHSAKGKIVDFGYRAIMESMAYLIEKQITRGSSIPPDFPYLSAEMIVKEYYEEFGENPLRIIALCDASLQFSEPAKIFIESLKEFKKTNFNPENANDVIDYFYNKKCVQMGNPVDLTMGIINMGFMVGERLKLYMNNASFKPFHDVIHTTIGFGISQRIKNRYFILDIVRNGYALTNPLLRKILLKVGTPIIKDINDDFWMIPPIGKNPSNYWLEYFPAVEAIYNTIANGFDICELFNWCEKSPHTIEDERCINEPWKRVGDKSLCPYAMLWKHWNLSSYIPNIKSSY</sequence>
<evidence type="ECO:0000313" key="2">
    <source>
        <dbReference type="Proteomes" id="UP000029723"/>
    </source>
</evidence>
<accession>A0A098YNB1</accession>